<dbReference type="GO" id="GO:0030154">
    <property type="term" value="P:cell differentiation"/>
    <property type="evidence" value="ECO:0007669"/>
    <property type="project" value="UniProtKB-KW"/>
</dbReference>
<feature type="compositionally biased region" description="Low complexity" evidence="10">
    <location>
        <begin position="354"/>
        <end position="364"/>
    </location>
</feature>
<dbReference type="PANTHER" id="PTHR11945">
    <property type="entry name" value="MADS BOX PROTEIN"/>
    <property type="match status" value="1"/>
</dbReference>
<evidence type="ECO:0000256" key="10">
    <source>
        <dbReference type="SAM" id="MobiDB-lite"/>
    </source>
</evidence>
<evidence type="ECO:0000256" key="2">
    <source>
        <dbReference type="ARBA" id="ARBA00022473"/>
    </source>
</evidence>
<evidence type="ECO:0000256" key="7">
    <source>
        <dbReference type="ARBA" id="ARBA00023159"/>
    </source>
</evidence>
<proteinExistence type="predicted"/>
<dbReference type="PANTHER" id="PTHR11945:SF534">
    <property type="entry name" value="MYOCYTE-SPECIFIC ENHANCER FACTOR 2"/>
    <property type="match status" value="1"/>
</dbReference>
<dbReference type="GO" id="GO:0005634">
    <property type="term" value="C:nucleus"/>
    <property type="evidence" value="ECO:0007669"/>
    <property type="project" value="UniProtKB-SubCell"/>
</dbReference>
<protein>
    <recommendedName>
        <fullName evidence="11">MADS-box domain-containing protein</fullName>
    </recommendedName>
</protein>
<evidence type="ECO:0000256" key="1">
    <source>
        <dbReference type="ARBA" id="ARBA00004123"/>
    </source>
</evidence>
<name>A0A8J2RRZ9_9CRUS</name>
<feature type="domain" description="MADS-box" evidence="11">
    <location>
        <begin position="1"/>
        <end position="61"/>
    </location>
</feature>
<evidence type="ECO:0000313" key="13">
    <source>
        <dbReference type="Proteomes" id="UP000789390"/>
    </source>
</evidence>
<feature type="region of interest" description="Disordered" evidence="10">
    <location>
        <begin position="160"/>
        <end position="183"/>
    </location>
</feature>
<evidence type="ECO:0000256" key="8">
    <source>
        <dbReference type="ARBA" id="ARBA00023163"/>
    </source>
</evidence>
<evidence type="ECO:0000259" key="11">
    <source>
        <dbReference type="PROSITE" id="PS50066"/>
    </source>
</evidence>
<feature type="compositionally biased region" description="Pro residues" evidence="10">
    <location>
        <begin position="280"/>
        <end position="289"/>
    </location>
</feature>
<evidence type="ECO:0000256" key="9">
    <source>
        <dbReference type="ARBA" id="ARBA00023242"/>
    </source>
</evidence>
<dbReference type="Pfam" id="PF12347">
    <property type="entry name" value="HJURP_C"/>
    <property type="match status" value="1"/>
</dbReference>
<evidence type="ECO:0000256" key="6">
    <source>
        <dbReference type="ARBA" id="ARBA00023125"/>
    </source>
</evidence>
<keyword evidence="9" id="KW-0539">Nucleus</keyword>
<feature type="compositionally biased region" description="Low complexity" evidence="10">
    <location>
        <begin position="510"/>
        <end position="523"/>
    </location>
</feature>
<dbReference type="GO" id="GO:0000978">
    <property type="term" value="F:RNA polymerase II cis-regulatory region sequence-specific DNA binding"/>
    <property type="evidence" value="ECO:0007669"/>
    <property type="project" value="TreeGrafter"/>
</dbReference>
<organism evidence="12 13">
    <name type="scientific">Daphnia galeata</name>
    <dbReference type="NCBI Taxonomy" id="27404"/>
    <lineage>
        <taxon>Eukaryota</taxon>
        <taxon>Metazoa</taxon>
        <taxon>Ecdysozoa</taxon>
        <taxon>Arthropoda</taxon>
        <taxon>Crustacea</taxon>
        <taxon>Branchiopoda</taxon>
        <taxon>Diplostraca</taxon>
        <taxon>Cladocera</taxon>
        <taxon>Anomopoda</taxon>
        <taxon>Daphniidae</taxon>
        <taxon>Daphnia</taxon>
    </lineage>
</organism>
<keyword evidence="5" id="KW-0805">Transcription regulation</keyword>
<dbReference type="InterPro" id="IPR036879">
    <property type="entry name" value="TF_MADSbox_sf"/>
</dbReference>
<feature type="domain" description="MADS-box" evidence="11">
    <location>
        <begin position="77"/>
        <end position="129"/>
    </location>
</feature>
<dbReference type="Pfam" id="PF00319">
    <property type="entry name" value="SRF-TF"/>
    <property type="match status" value="2"/>
</dbReference>
<dbReference type="SMART" id="SM00432">
    <property type="entry name" value="MADS"/>
    <property type="match status" value="2"/>
</dbReference>
<keyword evidence="7" id="KW-0010">Activator</keyword>
<feature type="compositionally biased region" description="Low complexity" evidence="10">
    <location>
        <begin position="290"/>
        <end position="304"/>
    </location>
</feature>
<dbReference type="InterPro" id="IPR033896">
    <property type="entry name" value="MEF2-like_N"/>
</dbReference>
<keyword evidence="8" id="KW-0804">Transcription</keyword>
<reference evidence="12" key="1">
    <citation type="submission" date="2021-11" db="EMBL/GenBank/DDBJ databases">
        <authorList>
            <person name="Schell T."/>
        </authorList>
    </citation>
    <scope>NUCLEOTIDE SEQUENCE</scope>
    <source>
        <strain evidence="12">M5</strain>
    </source>
</reference>
<feature type="compositionally biased region" description="Low complexity" evidence="10">
    <location>
        <begin position="405"/>
        <end position="417"/>
    </location>
</feature>
<dbReference type="InterPro" id="IPR022102">
    <property type="entry name" value="HJURP_C"/>
</dbReference>
<keyword evidence="4" id="KW-0221">Differentiation</keyword>
<feature type="region of interest" description="Disordered" evidence="10">
    <location>
        <begin position="327"/>
        <end position="381"/>
    </location>
</feature>
<evidence type="ECO:0000256" key="5">
    <source>
        <dbReference type="ARBA" id="ARBA00023015"/>
    </source>
</evidence>
<comment type="caution">
    <text evidence="12">The sequence shown here is derived from an EMBL/GenBank/DDBJ whole genome shotgun (WGS) entry which is preliminary data.</text>
</comment>
<dbReference type="PROSITE" id="PS00350">
    <property type="entry name" value="MADS_BOX_1"/>
    <property type="match status" value="1"/>
</dbReference>
<evidence type="ECO:0000313" key="12">
    <source>
        <dbReference type="EMBL" id="CAH0107000.1"/>
    </source>
</evidence>
<dbReference type="InterPro" id="IPR002100">
    <property type="entry name" value="TF_MADSbox"/>
</dbReference>
<dbReference type="CDD" id="cd00265">
    <property type="entry name" value="MADS_MEF2_like"/>
    <property type="match status" value="2"/>
</dbReference>
<keyword evidence="13" id="KW-1185">Reference proteome</keyword>
<accession>A0A8J2RRZ9</accession>
<sequence>MGRKKIQISRITDERNRQVTFNKRKFGVMKKAYELSVLCDCEIALIIFSSSNRLYQYASTDMDKVLLKYTEYNEPHESLTNKNIIEVTFTKRKFGLMKKAYELSVLCDCEIALIIFSSSNKLFQYASTDMDKVLLKYTEYNEPHESRTNNDIVEALNKKEHKNGGCSPDSPGEDVDATDYTLTPRTEAKYNKIDEEFQMMMQRNQHHNGAQRSGGYTMPVSVPVNPGPYGDPGSMLHASPQMVGGHSSVSPRPSSSSGMLDVGGSNNGYGSSQPASSPIPESPTPPPPSALRSSSSMANRSHSPQQHLAGSQRHNLRLAIPGNQAGLAISSHDRGGGGGNSSLNTPVVPLQTPGLSGLYQSSYSGHGGVGGGGAQGQPDFNLPSDMVLTSLHAVHAGWGAAPSTNSGNSNSSSSSGGIVHHTGHLSNNIHLGSLSHLTVPNSGSQRPPSAPLSPSPVALKIKSEPISPPREAMVLQGGGMGSGLGSSLAPLPTGMSLMQRPPSSSDHHLSPSGHLTPTGSSPDPGHHSHSEYDSMPLHKRPRIAEGWGAS</sequence>
<keyword evidence="3" id="KW-0597">Phosphoprotein</keyword>
<gene>
    <name evidence="12" type="ORF">DGAL_LOCUS10284</name>
</gene>
<feature type="compositionally biased region" description="Polar residues" evidence="10">
    <location>
        <begin position="424"/>
        <end position="446"/>
    </location>
</feature>
<evidence type="ECO:0000256" key="3">
    <source>
        <dbReference type="ARBA" id="ARBA00022553"/>
    </source>
</evidence>
<dbReference type="AlphaFoldDB" id="A0A8J2RRZ9"/>
<feature type="region of interest" description="Disordered" evidence="10">
    <location>
        <begin position="402"/>
        <end position="550"/>
    </location>
</feature>
<dbReference type="EMBL" id="CAKKLH010000246">
    <property type="protein sequence ID" value="CAH0107000.1"/>
    <property type="molecule type" value="Genomic_DNA"/>
</dbReference>
<comment type="subcellular location">
    <subcellularLocation>
        <location evidence="1">Nucleus</location>
    </subcellularLocation>
</comment>
<dbReference type="PROSITE" id="PS50066">
    <property type="entry name" value="MADS_BOX_2"/>
    <property type="match status" value="2"/>
</dbReference>
<feature type="region of interest" description="Disordered" evidence="10">
    <location>
        <begin position="206"/>
        <end position="312"/>
    </location>
</feature>
<feature type="compositionally biased region" description="Gly residues" evidence="10">
    <location>
        <begin position="365"/>
        <end position="375"/>
    </location>
</feature>
<dbReference type="GO" id="GO:0046983">
    <property type="term" value="F:protein dimerization activity"/>
    <property type="evidence" value="ECO:0007669"/>
    <property type="project" value="InterPro"/>
</dbReference>
<dbReference type="OrthoDB" id="1898716at2759"/>
<dbReference type="SUPFAM" id="SSF55455">
    <property type="entry name" value="SRF-like"/>
    <property type="match status" value="2"/>
</dbReference>
<dbReference type="Gene3D" id="3.40.1810.10">
    <property type="entry name" value="Transcription factor, MADS-box"/>
    <property type="match status" value="2"/>
</dbReference>
<dbReference type="PRINTS" id="PR00404">
    <property type="entry name" value="MADSDOMAIN"/>
</dbReference>
<dbReference type="Proteomes" id="UP000789390">
    <property type="component" value="Unassembled WGS sequence"/>
</dbReference>
<dbReference type="GO" id="GO:0000981">
    <property type="term" value="F:DNA-binding transcription factor activity, RNA polymerase II-specific"/>
    <property type="evidence" value="ECO:0007669"/>
    <property type="project" value="TreeGrafter"/>
</dbReference>
<evidence type="ECO:0000256" key="4">
    <source>
        <dbReference type="ARBA" id="ARBA00022782"/>
    </source>
</evidence>
<keyword evidence="6" id="KW-0238">DNA-binding</keyword>
<dbReference type="GO" id="GO:0045944">
    <property type="term" value="P:positive regulation of transcription by RNA polymerase II"/>
    <property type="evidence" value="ECO:0007669"/>
    <property type="project" value="InterPro"/>
</dbReference>
<keyword evidence="2" id="KW-0217">Developmental protein</keyword>
<feature type="compositionally biased region" description="Low complexity" evidence="10">
    <location>
        <begin position="247"/>
        <end position="257"/>
    </location>
</feature>
<dbReference type="GO" id="GO:0007507">
    <property type="term" value="P:heart development"/>
    <property type="evidence" value="ECO:0007669"/>
    <property type="project" value="UniProtKB-ARBA"/>
</dbReference>
<dbReference type="FunFam" id="3.40.1810.10:FF:000001">
    <property type="entry name" value="Myocyte-specific enhancer factor 2A homolog"/>
    <property type="match status" value="2"/>
</dbReference>